<dbReference type="NCBIfam" id="NF010659">
    <property type="entry name" value="PRK14058.1-1"/>
    <property type="match status" value="1"/>
</dbReference>
<reference evidence="8 9" key="1">
    <citation type="journal article" date="2016" name="Nat. Commun.">
        <title>Thousands of microbial genomes shed light on interconnected biogeochemical processes in an aquifer system.</title>
        <authorList>
            <person name="Anantharaman K."/>
            <person name="Brown C.T."/>
            <person name="Hug L.A."/>
            <person name="Sharon I."/>
            <person name="Castelle C.J."/>
            <person name="Probst A.J."/>
            <person name="Thomas B.C."/>
            <person name="Singh A."/>
            <person name="Wilkins M.J."/>
            <person name="Karaoz U."/>
            <person name="Brodie E.L."/>
            <person name="Williams K.H."/>
            <person name="Hubbard S.S."/>
            <person name="Banfield J.F."/>
        </authorList>
    </citation>
    <scope>NUCLEOTIDE SEQUENCE [LARGE SCALE GENOMIC DNA]</scope>
</reference>
<keyword evidence="5" id="KW-0067">ATP-binding</keyword>
<dbReference type="PANTHER" id="PTHR23342:SF20">
    <property type="entry name" value="[LYSW]-AMINOADIPATE KINASE"/>
    <property type="match status" value="1"/>
</dbReference>
<evidence type="ECO:0000259" key="7">
    <source>
        <dbReference type="Pfam" id="PF00696"/>
    </source>
</evidence>
<comment type="pathway">
    <text evidence="6">Amino-acid biosynthesis.</text>
</comment>
<evidence type="ECO:0000313" key="9">
    <source>
        <dbReference type="Proteomes" id="UP000177913"/>
    </source>
</evidence>
<organism evidence="8 9">
    <name type="scientific">Candidatus Roizmanbacteria bacterium RIFCSPHIGHO2_02_FULL_38_11</name>
    <dbReference type="NCBI Taxonomy" id="1802039"/>
    <lineage>
        <taxon>Bacteria</taxon>
        <taxon>Candidatus Roizmaniibacteriota</taxon>
    </lineage>
</organism>
<comment type="caution">
    <text evidence="8">The sequence shown here is derived from an EMBL/GenBank/DDBJ whole genome shotgun (WGS) entry which is preliminary data.</text>
</comment>
<keyword evidence="3" id="KW-0547">Nucleotide-binding</keyword>
<protein>
    <submittedName>
        <fullName evidence="8">Acetylglutamate kinase</fullName>
    </submittedName>
</protein>
<dbReference type="GO" id="GO:0005737">
    <property type="term" value="C:cytoplasm"/>
    <property type="evidence" value="ECO:0007669"/>
    <property type="project" value="InterPro"/>
</dbReference>
<evidence type="ECO:0000313" key="8">
    <source>
        <dbReference type="EMBL" id="OGK25012.1"/>
    </source>
</evidence>
<keyword evidence="4 8" id="KW-0418">Kinase</keyword>
<feature type="domain" description="Aspartate/glutamate/uridylate kinase" evidence="7">
    <location>
        <begin position="1"/>
        <end position="245"/>
    </location>
</feature>
<dbReference type="PANTHER" id="PTHR23342">
    <property type="entry name" value="N-ACETYLGLUTAMATE SYNTHASE"/>
    <property type="match status" value="1"/>
</dbReference>
<dbReference type="SUPFAM" id="SSF53633">
    <property type="entry name" value="Carbamate kinase-like"/>
    <property type="match status" value="1"/>
</dbReference>
<evidence type="ECO:0000256" key="6">
    <source>
        <dbReference type="ARBA" id="ARBA00029440"/>
    </source>
</evidence>
<dbReference type="PIRSF" id="PIRSF000728">
    <property type="entry name" value="NAGK"/>
    <property type="match status" value="1"/>
</dbReference>
<name>A0A1F7H2U0_9BACT</name>
<accession>A0A1F7H2U0</accession>
<dbReference type="GO" id="GO:0003991">
    <property type="term" value="F:acetylglutamate kinase activity"/>
    <property type="evidence" value="ECO:0007669"/>
    <property type="project" value="TreeGrafter"/>
</dbReference>
<evidence type="ECO:0000256" key="3">
    <source>
        <dbReference type="ARBA" id="ARBA00022741"/>
    </source>
</evidence>
<dbReference type="GO" id="GO:0005524">
    <property type="term" value="F:ATP binding"/>
    <property type="evidence" value="ECO:0007669"/>
    <property type="project" value="UniProtKB-KW"/>
</dbReference>
<dbReference type="InterPro" id="IPR004662">
    <property type="entry name" value="AcgluKinase_fam"/>
</dbReference>
<keyword evidence="2" id="KW-0808">Transferase</keyword>
<dbReference type="Gene3D" id="3.40.1160.10">
    <property type="entry name" value="Acetylglutamate kinase-like"/>
    <property type="match status" value="1"/>
</dbReference>
<dbReference type="Proteomes" id="UP000177913">
    <property type="component" value="Unassembled WGS sequence"/>
</dbReference>
<dbReference type="EMBL" id="MFZO01000019">
    <property type="protein sequence ID" value="OGK25012.1"/>
    <property type="molecule type" value="Genomic_DNA"/>
</dbReference>
<evidence type="ECO:0000256" key="2">
    <source>
        <dbReference type="ARBA" id="ARBA00022679"/>
    </source>
</evidence>
<sequence>MIIIKVGGGKSINWDFIAQDLISLQKKEKPIIVHGASVKRDEIAKKLGHPTKVITSPTGIDSVYTDGVALDIFLMVYSGLVNKKIVALLQKYGLNAVGLSGVDGKLWEAKAKKELLVKEGKKIKLIRDNKTGRVEKINTKLINILLKNNYIPVISAPALSFDNEIVNTDNDWAAAVMAGILKSQFLVYLFEAPGMLEDFSDPRTLIKKISQEKLINYLQYAKSRMKKKLLAGKKALDMGVEKIYFGDGRIKNPVASALKGNGTIITR</sequence>
<dbReference type="NCBIfam" id="TIGR00761">
    <property type="entry name" value="argB"/>
    <property type="match status" value="1"/>
</dbReference>
<dbReference type="Pfam" id="PF00696">
    <property type="entry name" value="AA_kinase"/>
    <property type="match status" value="1"/>
</dbReference>
<gene>
    <name evidence="8" type="ORF">A3C25_03060</name>
</gene>
<proteinExistence type="predicted"/>
<evidence type="ECO:0000256" key="4">
    <source>
        <dbReference type="ARBA" id="ARBA00022777"/>
    </source>
</evidence>
<dbReference type="GO" id="GO:0006526">
    <property type="term" value="P:L-arginine biosynthetic process"/>
    <property type="evidence" value="ECO:0007669"/>
    <property type="project" value="TreeGrafter"/>
</dbReference>
<dbReference type="AlphaFoldDB" id="A0A1F7H2U0"/>
<evidence type="ECO:0000256" key="1">
    <source>
        <dbReference type="ARBA" id="ARBA00022605"/>
    </source>
</evidence>
<dbReference type="InterPro" id="IPR001048">
    <property type="entry name" value="Asp/Glu/Uridylate_kinase"/>
</dbReference>
<evidence type="ECO:0000256" key="5">
    <source>
        <dbReference type="ARBA" id="ARBA00022840"/>
    </source>
</evidence>
<dbReference type="InterPro" id="IPR036393">
    <property type="entry name" value="AceGlu_kinase-like_sf"/>
</dbReference>
<keyword evidence="1" id="KW-0028">Amino-acid biosynthesis</keyword>